<dbReference type="InterPro" id="IPR031825">
    <property type="entry name" value="RXLR"/>
</dbReference>
<evidence type="ECO:0000313" key="14">
    <source>
        <dbReference type="EMBL" id="KAE9277968.1"/>
    </source>
</evidence>
<comment type="subcellular location">
    <subcellularLocation>
        <location evidence="1 5">Secreted</location>
    </subcellularLocation>
</comment>
<dbReference type="EMBL" id="QXGB01002946">
    <property type="protein sequence ID" value="KAE9173852.1"/>
    <property type="molecule type" value="Genomic_DNA"/>
</dbReference>
<dbReference type="EMBL" id="QXGF01004240">
    <property type="protein sequence ID" value="KAE8920079.1"/>
    <property type="molecule type" value="Genomic_DNA"/>
</dbReference>
<protein>
    <recommendedName>
        <fullName evidence="5">RxLR effector protein</fullName>
    </recommendedName>
</protein>
<dbReference type="Pfam" id="PF16810">
    <property type="entry name" value="RXLR"/>
    <property type="match status" value="1"/>
</dbReference>
<reference evidence="21 22" key="1">
    <citation type="submission" date="2018-09" db="EMBL/GenBank/DDBJ databases">
        <title>Genomic investigation of the strawberry pathogen Phytophthora fragariae indicates pathogenicity is determined by transcriptional variation in three key races.</title>
        <authorList>
            <person name="Adams T.M."/>
            <person name="Armitage A.D."/>
            <person name="Sobczyk M.K."/>
            <person name="Bates H.J."/>
            <person name="Dunwell J.M."/>
            <person name="Nellist C.F."/>
            <person name="Harrison R.J."/>
        </authorList>
    </citation>
    <scope>NUCLEOTIDE SEQUENCE [LARGE SCALE GENOMIC DNA]</scope>
    <source>
        <strain evidence="14 17">A4</strain>
        <strain evidence="13 18">BC-1</strain>
        <strain evidence="12 22">BC-23</strain>
        <strain evidence="11 16">NOV-27</strain>
        <strain evidence="9 19">NOV-5</strain>
        <strain evidence="10 20">NOV-71</strain>
        <strain evidence="6 15">NOV-9</strain>
        <strain evidence="8 23">ONT-3</strain>
        <strain evidence="7 21">SCRP245</strain>
    </source>
</reference>
<feature type="chain" id="PRO_5033920106" description="RxLR effector protein" evidence="5">
    <location>
        <begin position="24"/>
        <end position="154"/>
    </location>
</feature>
<evidence type="ECO:0000256" key="5">
    <source>
        <dbReference type="RuleBase" id="RU367124"/>
    </source>
</evidence>
<dbReference type="Proteomes" id="UP000429523">
    <property type="component" value="Unassembled WGS sequence"/>
</dbReference>
<dbReference type="Proteomes" id="UP000488956">
    <property type="component" value="Unassembled WGS sequence"/>
</dbReference>
<dbReference type="Proteomes" id="UP000440732">
    <property type="component" value="Unassembled WGS sequence"/>
</dbReference>
<keyword evidence="4 5" id="KW-0732">Signal</keyword>
<proteinExistence type="inferred from homology"/>
<evidence type="ECO:0000313" key="11">
    <source>
        <dbReference type="EMBL" id="KAE9173852.1"/>
    </source>
</evidence>
<dbReference type="OrthoDB" id="98107at2759"/>
<dbReference type="Proteomes" id="UP000476176">
    <property type="component" value="Unassembled WGS sequence"/>
</dbReference>
<dbReference type="Proteomes" id="UP000437068">
    <property type="component" value="Unassembled WGS sequence"/>
</dbReference>
<organism evidence="7 21">
    <name type="scientific">Phytophthora fragariae</name>
    <dbReference type="NCBI Taxonomy" id="53985"/>
    <lineage>
        <taxon>Eukaryota</taxon>
        <taxon>Sar</taxon>
        <taxon>Stramenopiles</taxon>
        <taxon>Oomycota</taxon>
        <taxon>Peronosporomycetes</taxon>
        <taxon>Peronosporales</taxon>
        <taxon>Peronosporaceae</taxon>
        <taxon>Phytophthora</taxon>
    </lineage>
</organism>
<dbReference type="PROSITE" id="PS51257">
    <property type="entry name" value="PROKAR_LIPOPROTEIN"/>
    <property type="match status" value="1"/>
</dbReference>
<comment type="caution">
    <text evidence="7">The sequence shown here is derived from an EMBL/GenBank/DDBJ whole genome shotgun (WGS) entry which is preliminary data.</text>
</comment>
<dbReference type="EMBL" id="QXGD01001755">
    <property type="protein sequence ID" value="KAE9199688.1"/>
    <property type="molecule type" value="Genomic_DNA"/>
</dbReference>
<dbReference type="EMBL" id="QXGE01002968">
    <property type="protein sequence ID" value="KAE9277968.1"/>
    <property type="molecule type" value="Genomic_DNA"/>
</dbReference>
<evidence type="ECO:0000313" key="22">
    <source>
        <dbReference type="Proteomes" id="UP000476176"/>
    </source>
</evidence>
<dbReference type="Proteomes" id="UP000441208">
    <property type="component" value="Unassembled WGS sequence"/>
</dbReference>
<evidence type="ECO:0000313" key="12">
    <source>
        <dbReference type="EMBL" id="KAE9179797.1"/>
    </source>
</evidence>
<evidence type="ECO:0000313" key="19">
    <source>
        <dbReference type="Proteomes" id="UP000440732"/>
    </source>
</evidence>
<dbReference type="EMBL" id="QXFZ01000461">
    <property type="protein sequence ID" value="KAE9115512.1"/>
    <property type="molecule type" value="Genomic_DNA"/>
</dbReference>
<comment type="domain">
    <text evidence="5">The RxLR-dEER motif acts to carry the protein into the host cell cytoplasm through binding to cell surface phosphatidylinositol-3-phosphate.</text>
</comment>
<evidence type="ECO:0000256" key="3">
    <source>
        <dbReference type="ARBA" id="ARBA00022525"/>
    </source>
</evidence>
<evidence type="ECO:0000313" key="10">
    <source>
        <dbReference type="EMBL" id="KAE9115512.1"/>
    </source>
</evidence>
<feature type="signal peptide" evidence="5">
    <location>
        <begin position="1"/>
        <end position="23"/>
    </location>
</feature>
<evidence type="ECO:0000313" key="23">
    <source>
        <dbReference type="Proteomes" id="UP000488956"/>
    </source>
</evidence>
<evidence type="ECO:0000313" key="21">
    <source>
        <dbReference type="Proteomes" id="UP000460718"/>
    </source>
</evidence>
<evidence type="ECO:0000256" key="1">
    <source>
        <dbReference type="ARBA" id="ARBA00004613"/>
    </source>
</evidence>
<evidence type="ECO:0000313" key="18">
    <source>
        <dbReference type="Proteomes" id="UP000440367"/>
    </source>
</evidence>
<comment type="similarity">
    <text evidence="2 5">Belongs to the RxLR effector family.</text>
</comment>
<evidence type="ECO:0000313" key="16">
    <source>
        <dbReference type="Proteomes" id="UP000433483"/>
    </source>
</evidence>
<evidence type="ECO:0000256" key="4">
    <source>
        <dbReference type="ARBA" id="ARBA00022729"/>
    </source>
</evidence>
<dbReference type="EMBL" id="QXGA01002994">
    <property type="protein sequence ID" value="KAE9089008.1"/>
    <property type="molecule type" value="Genomic_DNA"/>
</dbReference>
<name>A0A6A3HTF8_9STRA</name>
<dbReference type="Proteomes" id="UP000440367">
    <property type="component" value="Unassembled WGS sequence"/>
</dbReference>
<dbReference type="AlphaFoldDB" id="A0A6A3HTF8"/>
<dbReference type="GO" id="GO:0005576">
    <property type="term" value="C:extracellular region"/>
    <property type="evidence" value="ECO:0007669"/>
    <property type="project" value="UniProtKB-SubCell"/>
</dbReference>
<accession>A0A6A3HTF8</accession>
<evidence type="ECO:0000313" key="6">
    <source>
        <dbReference type="EMBL" id="KAE8920079.1"/>
    </source>
</evidence>
<dbReference type="EMBL" id="QXFX01002840">
    <property type="protein sequence ID" value="KAE9073210.1"/>
    <property type="molecule type" value="Genomic_DNA"/>
</dbReference>
<comment type="function">
    <text evidence="5">Effector that suppresses plant defense responses during pathogen infection.</text>
</comment>
<evidence type="ECO:0000313" key="15">
    <source>
        <dbReference type="Proteomes" id="UP000429523"/>
    </source>
</evidence>
<gene>
    <name evidence="14" type="ORF">PF001_g25393</name>
    <name evidence="13" type="ORF">PF002_g22075</name>
    <name evidence="12" type="ORF">PF004_g25038</name>
    <name evidence="11" type="ORF">PF005_g26099</name>
    <name evidence="9" type="ORF">PF006_g25456</name>
    <name evidence="10" type="ORF">PF007_g10004</name>
    <name evidence="6" type="ORF">PF009_g29622</name>
    <name evidence="8" type="ORF">PF010_g25167</name>
    <name evidence="7" type="ORF">PF011_g25024</name>
</gene>
<dbReference type="EMBL" id="QXGC01002977">
    <property type="protein sequence ID" value="KAE9179797.1"/>
    <property type="molecule type" value="Genomic_DNA"/>
</dbReference>
<sequence length="154" mass="17343">MRFCYFVLATAATLLACTNAVTAENQHSQTTSKLTTRTLDDAPTNGAVTRSLRVDKTYEEESLDSLDETEERGAGYTAQKLVEMAKGKDKNLPKIIAKLSRSEQKQIIRAWWSHSDNLETVAKRLGMSSITDTAHKNYPILQRFEKFVNKRTNA</sequence>
<evidence type="ECO:0000313" key="8">
    <source>
        <dbReference type="EMBL" id="KAE9073210.1"/>
    </source>
</evidence>
<evidence type="ECO:0000313" key="7">
    <source>
        <dbReference type="EMBL" id="KAE8973996.1"/>
    </source>
</evidence>
<evidence type="ECO:0000313" key="17">
    <source>
        <dbReference type="Proteomes" id="UP000437068"/>
    </source>
</evidence>
<evidence type="ECO:0000313" key="9">
    <source>
        <dbReference type="EMBL" id="KAE9089008.1"/>
    </source>
</evidence>
<dbReference type="EMBL" id="QXFW01002967">
    <property type="protein sequence ID" value="KAE8973996.1"/>
    <property type="molecule type" value="Genomic_DNA"/>
</dbReference>
<evidence type="ECO:0000256" key="2">
    <source>
        <dbReference type="ARBA" id="ARBA00010400"/>
    </source>
</evidence>
<dbReference type="Proteomes" id="UP000460718">
    <property type="component" value="Unassembled WGS sequence"/>
</dbReference>
<evidence type="ECO:0000313" key="20">
    <source>
        <dbReference type="Proteomes" id="UP000441208"/>
    </source>
</evidence>
<keyword evidence="16" id="KW-1185">Reference proteome</keyword>
<dbReference type="Proteomes" id="UP000433483">
    <property type="component" value="Unassembled WGS sequence"/>
</dbReference>
<evidence type="ECO:0000313" key="13">
    <source>
        <dbReference type="EMBL" id="KAE9199688.1"/>
    </source>
</evidence>
<keyword evidence="3 5" id="KW-0964">Secreted</keyword>